<dbReference type="GeneID" id="80350701"/>
<accession>A0A7G1KTM3</accession>
<evidence type="ECO:0008006" key="3">
    <source>
        <dbReference type="Google" id="ProtNLM"/>
    </source>
</evidence>
<dbReference type="AlphaFoldDB" id="A0A7G1KTM3"/>
<protein>
    <recommendedName>
        <fullName evidence="3">ESX-1 secretion-associated protein</fullName>
    </recommendedName>
</protein>
<reference evidence="1 2" key="1">
    <citation type="submission" date="2020-08" db="EMBL/GenBank/DDBJ databases">
        <title>Genome Sequencing of Nocardia wallacei strain FMUON74 and assembly.</title>
        <authorList>
            <person name="Toyokawa M."/>
            <person name="Uesaka K."/>
        </authorList>
    </citation>
    <scope>NUCLEOTIDE SEQUENCE [LARGE SCALE GENOMIC DNA]</scope>
    <source>
        <strain evidence="1 2">FMUON74</strain>
    </source>
</reference>
<dbReference type="RefSeq" id="WP_187685263.1">
    <property type="nucleotide sequence ID" value="NZ_AP023396.1"/>
</dbReference>
<keyword evidence="2" id="KW-1185">Reference proteome</keyword>
<sequence>MLIDPQSVLNMAKALEPATDATQNHATQIADVGFDATHAGQDYQSEGQKLAAGVDNIVGMLQSWSQASGATVEAMRQAVTAIQAQEQQNTDGLGQAPEGSATA</sequence>
<name>A0A7G1KTM3_9NOCA</name>
<organism evidence="1 2">
    <name type="scientific">Nocardia wallacei</name>
    <dbReference type="NCBI Taxonomy" id="480035"/>
    <lineage>
        <taxon>Bacteria</taxon>
        <taxon>Bacillati</taxon>
        <taxon>Actinomycetota</taxon>
        <taxon>Actinomycetes</taxon>
        <taxon>Mycobacteriales</taxon>
        <taxon>Nocardiaceae</taxon>
        <taxon>Nocardia</taxon>
    </lineage>
</organism>
<dbReference type="KEGG" id="nwl:NWFMUON74_63020"/>
<dbReference type="Proteomes" id="UP000516173">
    <property type="component" value="Chromosome"/>
</dbReference>
<dbReference type="EMBL" id="AP023396">
    <property type="protein sequence ID" value="BCK58530.1"/>
    <property type="molecule type" value="Genomic_DNA"/>
</dbReference>
<proteinExistence type="predicted"/>
<gene>
    <name evidence="1" type="ORF">NWFMUON74_63020</name>
</gene>
<evidence type="ECO:0000313" key="1">
    <source>
        <dbReference type="EMBL" id="BCK58530.1"/>
    </source>
</evidence>
<evidence type="ECO:0000313" key="2">
    <source>
        <dbReference type="Proteomes" id="UP000516173"/>
    </source>
</evidence>